<dbReference type="PATRIC" id="fig|1423726.3.peg.2644"/>
<organism evidence="2 3">
    <name type="scientific">Loigolactobacillus bifermentans DSM 20003</name>
    <dbReference type="NCBI Taxonomy" id="1423726"/>
    <lineage>
        <taxon>Bacteria</taxon>
        <taxon>Bacillati</taxon>
        <taxon>Bacillota</taxon>
        <taxon>Bacilli</taxon>
        <taxon>Lactobacillales</taxon>
        <taxon>Lactobacillaceae</taxon>
        <taxon>Loigolactobacillus</taxon>
    </lineage>
</organism>
<dbReference type="AlphaFoldDB" id="A0A0R1H317"/>
<protein>
    <recommendedName>
        <fullName evidence="1">Phage neck terminator protein gp12-like domain-containing protein</fullName>
    </recommendedName>
</protein>
<comment type="caution">
    <text evidence="2">The sequence shown here is derived from an EMBL/GenBank/DDBJ whole genome shotgun (WGS) entry which is preliminary data.</text>
</comment>
<evidence type="ECO:0000259" key="1">
    <source>
        <dbReference type="Pfam" id="PF23961"/>
    </source>
</evidence>
<accession>A0A0R1H317</accession>
<dbReference type="STRING" id="1423726.FC07_GL002548"/>
<gene>
    <name evidence="2" type="ORF">FC07_GL002548</name>
</gene>
<evidence type="ECO:0000313" key="2">
    <source>
        <dbReference type="EMBL" id="KRK40799.1"/>
    </source>
</evidence>
<name>A0A0R1H317_9LACO</name>
<dbReference type="Pfam" id="PF23961">
    <property type="entry name" value="Phage_tail_terminator_9"/>
    <property type="match status" value="1"/>
</dbReference>
<dbReference type="InterPro" id="IPR057087">
    <property type="entry name" value="Gp12-like"/>
</dbReference>
<dbReference type="EMBL" id="AZDA01000003">
    <property type="protein sequence ID" value="KRK40799.1"/>
    <property type="molecule type" value="Genomic_DNA"/>
</dbReference>
<feature type="domain" description="Phage neck terminator protein gp12-like" evidence="1">
    <location>
        <begin position="2"/>
        <end position="145"/>
    </location>
</feature>
<reference evidence="2 3" key="1">
    <citation type="journal article" date="2015" name="Genome Announc.">
        <title>Expanding the biotechnology potential of lactobacilli through comparative genomics of 213 strains and associated genera.</title>
        <authorList>
            <person name="Sun Z."/>
            <person name="Harris H.M."/>
            <person name="McCann A."/>
            <person name="Guo C."/>
            <person name="Argimon S."/>
            <person name="Zhang W."/>
            <person name="Yang X."/>
            <person name="Jeffery I.B."/>
            <person name="Cooney J.C."/>
            <person name="Kagawa T.F."/>
            <person name="Liu W."/>
            <person name="Song Y."/>
            <person name="Salvetti E."/>
            <person name="Wrobel A."/>
            <person name="Rasinkangas P."/>
            <person name="Parkhill J."/>
            <person name="Rea M.C."/>
            <person name="O'Sullivan O."/>
            <person name="Ritari J."/>
            <person name="Douillard F.P."/>
            <person name="Paul Ross R."/>
            <person name="Yang R."/>
            <person name="Briner A.E."/>
            <person name="Felis G.E."/>
            <person name="de Vos W.M."/>
            <person name="Barrangou R."/>
            <person name="Klaenhammer T.R."/>
            <person name="Caufield P.W."/>
            <person name="Cui Y."/>
            <person name="Zhang H."/>
            <person name="O'Toole P.W."/>
        </authorList>
    </citation>
    <scope>NUCLEOTIDE SEQUENCE [LARGE SCALE GENOMIC DNA]</scope>
    <source>
        <strain evidence="2 3">DSM 20003</strain>
    </source>
</reference>
<dbReference type="NCBIfam" id="NF047498">
    <property type="entry name" value="LIC_12616_fam"/>
    <property type="match status" value="1"/>
</dbReference>
<dbReference type="Proteomes" id="UP000051461">
    <property type="component" value="Unassembled WGS sequence"/>
</dbReference>
<sequence length="150" mass="16684">MLYKTFSDLVTQYMGLTQIELNSNGSPPPAPYIAFDVISPNIPINEYENDESNAFEAAVSFTVYAKSKVEALNLAQKWRDMLNTQHVLIALQAADVVVVERMATNIRYIQETASVAAMVGFDVMLRLHSPFADEDMDTITKVDFISKGAN</sequence>
<proteinExistence type="predicted"/>
<evidence type="ECO:0000313" key="3">
    <source>
        <dbReference type="Proteomes" id="UP000051461"/>
    </source>
</evidence>
<keyword evidence="3" id="KW-1185">Reference proteome</keyword>